<gene>
    <name evidence="1" type="ORF">AVEN_22505_1</name>
</gene>
<reference evidence="1 2" key="1">
    <citation type="journal article" date="2019" name="Sci. Rep.">
        <title>Orb-weaving spider Araneus ventricosus genome elucidates the spidroin gene catalogue.</title>
        <authorList>
            <person name="Kono N."/>
            <person name="Nakamura H."/>
            <person name="Ohtoshi R."/>
            <person name="Moran D.A.P."/>
            <person name="Shinohara A."/>
            <person name="Yoshida Y."/>
            <person name="Fujiwara M."/>
            <person name="Mori M."/>
            <person name="Tomita M."/>
            <person name="Arakawa K."/>
        </authorList>
    </citation>
    <scope>NUCLEOTIDE SEQUENCE [LARGE SCALE GENOMIC DNA]</scope>
</reference>
<organism evidence="1 2">
    <name type="scientific">Araneus ventricosus</name>
    <name type="common">Orbweaver spider</name>
    <name type="synonym">Epeira ventricosa</name>
    <dbReference type="NCBI Taxonomy" id="182803"/>
    <lineage>
        <taxon>Eukaryota</taxon>
        <taxon>Metazoa</taxon>
        <taxon>Ecdysozoa</taxon>
        <taxon>Arthropoda</taxon>
        <taxon>Chelicerata</taxon>
        <taxon>Arachnida</taxon>
        <taxon>Araneae</taxon>
        <taxon>Araneomorphae</taxon>
        <taxon>Entelegynae</taxon>
        <taxon>Araneoidea</taxon>
        <taxon>Araneidae</taxon>
        <taxon>Araneus</taxon>
    </lineage>
</organism>
<accession>A0A4Y2RDU7</accession>
<evidence type="ECO:0000313" key="1">
    <source>
        <dbReference type="EMBL" id="GBN73944.1"/>
    </source>
</evidence>
<dbReference type="Proteomes" id="UP000499080">
    <property type="component" value="Unassembled WGS sequence"/>
</dbReference>
<keyword evidence="2" id="KW-1185">Reference proteome</keyword>
<name>A0A4Y2RDU7_ARAVE</name>
<evidence type="ECO:0000313" key="2">
    <source>
        <dbReference type="Proteomes" id="UP000499080"/>
    </source>
</evidence>
<protein>
    <submittedName>
        <fullName evidence="1">Uncharacterized protein</fullName>
    </submittedName>
</protein>
<sequence length="93" mass="10418">MLAFCTDTAHGTHVLMEHVPLRFQEKNNPLGISCQVPVQDPTQGTSTGAVFLGKVHLQTLDKFPEILDSFRPFVNFTNFGSSAFKFVWQQNCC</sequence>
<comment type="caution">
    <text evidence="1">The sequence shown here is derived from an EMBL/GenBank/DDBJ whole genome shotgun (WGS) entry which is preliminary data.</text>
</comment>
<dbReference type="EMBL" id="BGPR01016723">
    <property type="protein sequence ID" value="GBN73944.1"/>
    <property type="molecule type" value="Genomic_DNA"/>
</dbReference>
<dbReference type="AlphaFoldDB" id="A0A4Y2RDU7"/>
<proteinExistence type="predicted"/>